<dbReference type="InterPro" id="IPR050490">
    <property type="entry name" value="Bact_solute-bd_prot1"/>
</dbReference>
<dbReference type="Gene3D" id="3.40.190.10">
    <property type="entry name" value="Periplasmic binding protein-like II"/>
    <property type="match status" value="2"/>
</dbReference>
<feature type="compositionally biased region" description="Polar residues" evidence="1">
    <location>
        <begin position="40"/>
        <end position="54"/>
    </location>
</feature>
<dbReference type="PANTHER" id="PTHR43649:SF12">
    <property type="entry name" value="DIACETYLCHITOBIOSE BINDING PROTEIN DASA"/>
    <property type="match status" value="1"/>
</dbReference>
<gene>
    <name evidence="3" type="ORF">bsdcttw_01080</name>
</gene>
<proteinExistence type="predicted"/>
<evidence type="ECO:0000256" key="1">
    <source>
        <dbReference type="SAM" id="MobiDB-lite"/>
    </source>
</evidence>
<evidence type="ECO:0000256" key="2">
    <source>
        <dbReference type="SAM" id="SignalP"/>
    </source>
</evidence>
<dbReference type="EMBL" id="AP023368">
    <property type="protein sequence ID" value="BCJ97067.1"/>
    <property type="molecule type" value="Genomic_DNA"/>
</dbReference>
<dbReference type="PROSITE" id="PS51257">
    <property type="entry name" value="PROKAR_LIPOPROTEIN"/>
    <property type="match status" value="1"/>
</dbReference>
<reference evidence="3 4" key="2">
    <citation type="submission" date="2020-08" db="EMBL/GenBank/DDBJ databases">
        <authorList>
            <person name="Ueki A."/>
            <person name="Tonouchi A."/>
        </authorList>
    </citation>
    <scope>NUCLEOTIDE SEQUENCE [LARGE SCALE GENOMIC DNA]</scope>
    <source>
        <strain evidence="3 4">CTTW</strain>
    </source>
</reference>
<evidence type="ECO:0008006" key="5">
    <source>
        <dbReference type="Google" id="ProtNLM"/>
    </source>
</evidence>
<protein>
    <recommendedName>
        <fullName evidence="5">Extracellular solute-binding protein</fullName>
    </recommendedName>
</protein>
<keyword evidence="4" id="KW-1185">Reference proteome</keyword>
<organism evidence="3 4">
    <name type="scientific">Anaerocolumna chitinilytica</name>
    <dbReference type="NCBI Taxonomy" id="1727145"/>
    <lineage>
        <taxon>Bacteria</taxon>
        <taxon>Bacillati</taxon>
        <taxon>Bacillota</taxon>
        <taxon>Clostridia</taxon>
        <taxon>Lachnospirales</taxon>
        <taxon>Lachnospiraceae</taxon>
        <taxon>Anaerocolumna</taxon>
    </lineage>
</organism>
<keyword evidence="2" id="KW-0732">Signal</keyword>
<evidence type="ECO:0000313" key="4">
    <source>
        <dbReference type="Proteomes" id="UP000515703"/>
    </source>
</evidence>
<feature type="region of interest" description="Disordered" evidence="1">
    <location>
        <begin position="31"/>
        <end position="54"/>
    </location>
</feature>
<sequence>MRNLKKLTAVSLILVMMAAALSGCGSSKSTNKTNNNTGNDAQATQAADNSGNSDGVTPATSYKMFMRSQYADWIKELKWYDVAEEKTGIHVEYVEGPEEIADTYTEVDERIASGTLPDAAMVNLAQAKVYGEQGAFVDLAPYIKKYAPNLQAYIDKNPDYKSYVSSDNGAIYGLVKESPIFADLIGYRADQFKEAGIDPASVKTVDDFTAAMETLKKFYGAKDKNYYPLSGRDSALRFAAWFGAASYADANGSGGVYYNHEKDGSFNIKADGAYTWIETMKKWYDEGLINPLWVAGTNSEGDWESQTLEGQASIFYDYYNRAEWFMQNVGADGNKNYDMQVLNFLQDASGKTIPVTSSILYQNGCVTAVNSARNESTIAAILKFIDYFYSEEGITLANWGVEGESFTTNDSTKMFIADYTTEESKAAGEKRWSFLSDRFTVCKPVDQTAFYSWNTKLIADAANSNFKTENFLDRPTLIYSTSQEEELTNLVASVFEGESAGLTAFITGSKELNKDNWNAFIKEMDNMGLSQIEKIQAEAYTNTFSK</sequence>
<feature type="signal peptide" evidence="2">
    <location>
        <begin position="1"/>
        <end position="22"/>
    </location>
</feature>
<evidence type="ECO:0000313" key="3">
    <source>
        <dbReference type="EMBL" id="BCJ97067.1"/>
    </source>
</evidence>
<feature type="chain" id="PRO_5039202618" description="Extracellular solute-binding protein" evidence="2">
    <location>
        <begin position="23"/>
        <end position="546"/>
    </location>
</feature>
<name>A0A7I8DHA2_9FIRM</name>
<dbReference type="Proteomes" id="UP000515703">
    <property type="component" value="Chromosome"/>
</dbReference>
<accession>A0A7I8DHA2</accession>
<dbReference type="KEGG" id="acht:bsdcttw_01080"/>
<reference evidence="3 4" key="1">
    <citation type="submission" date="2020-08" db="EMBL/GenBank/DDBJ databases">
        <title>Draft genome sequencing of an Anaerocolumna strain isolated from anoxic soil subjected to BSD treatment.</title>
        <authorList>
            <person name="Uek A."/>
            <person name="Tonouchi A."/>
        </authorList>
    </citation>
    <scope>NUCLEOTIDE SEQUENCE [LARGE SCALE GENOMIC DNA]</scope>
    <source>
        <strain evidence="3 4">CTTW</strain>
    </source>
</reference>
<dbReference type="PANTHER" id="PTHR43649">
    <property type="entry name" value="ARABINOSE-BINDING PROTEIN-RELATED"/>
    <property type="match status" value="1"/>
</dbReference>
<dbReference type="RefSeq" id="WP_185257532.1">
    <property type="nucleotide sequence ID" value="NZ_AP023368.1"/>
</dbReference>
<dbReference type="AlphaFoldDB" id="A0A7I8DHA2"/>
<dbReference type="SUPFAM" id="SSF53850">
    <property type="entry name" value="Periplasmic binding protein-like II"/>
    <property type="match status" value="1"/>
</dbReference>